<dbReference type="SUPFAM" id="SSF51735">
    <property type="entry name" value="NAD(P)-binding Rossmann-fold domains"/>
    <property type="match status" value="1"/>
</dbReference>
<evidence type="ECO:0000313" key="7">
    <source>
        <dbReference type="Proteomes" id="UP000198867"/>
    </source>
</evidence>
<gene>
    <name evidence="6" type="ORF">SAMN05216219_2162</name>
</gene>
<dbReference type="Proteomes" id="UP000198867">
    <property type="component" value="Unassembled WGS sequence"/>
</dbReference>
<feature type="domain" description="Gfo/Idh/MocA-like oxidoreductase N-terminal" evidence="4">
    <location>
        <begin position="7"/>
        <end position="127"/>
    </location>
</feature>
<dbReference type="Gene3D" id="3.40.50.720">
    <property type="entry name" value="NAD(P)-binding Rossmann-like Domain"/>
    <property type="match status" value="1"/>
</dbReference>
<evidence type="ECO:0000313" key="6">
    <source>
        <dbReference type="EMBL" id="SFN81128.1"/>
    </source>
</evidence>
<dbReference type="Pfam" id="PF01408">
    <property type="entry name" value="GFO_IDH_MocA"/>
    <property type="match status" value="1"/>
</dbReference>
<evidence type="ECO:0000256" key="1">
    <source>
        <dbReference type="ARBA" id="ARBA00023002"/>
    </source>
</evidence>
<feature type="region of interest" description="Disordered" evidence="3">
    <location>
        <begin position="383"/>
        <end position="408"/>
    </location>
</feature>
<sequence>MPNKPPLRIAMTGYGFMGAAHSQGWRVAPRFFDLPAEPEMTLLVGRNAEAASAAAEKFGWAETATDWRDAVARDDIDVIDIVTPGDSHVDIAIAALEAGKHVLCEKPLANSVEEARAMADAAARAAERGVYAMVGFTYRRVPAATFARDLVASGAVGEVRQVRAMYLQDWLVDPEVPLAWRLQKHLAGSGALGDIGAHAIDLAQFITGQKLTSVSGMLETFVKQRPKLASSSGLAGTASDEMGDVTVDDLALFTGRFDGGAVGSFEATRMSTGRKNALRIEVAGSKGAISFDLEDLNSLGFYDATAPAGRQGFTKIMVTEPVHPYIEAWWPSGHTLGYEHGFTHQARDFVVGVVGGTQPTPSFADGLQVQQVLDAVERSAESGSAWIPTSESAGSPASVSSLVSPTKE</sequence>
<dbReference type="EMBL" id="FOVM01000006">
    <property type="protein sequence ID" value="SFN81128.1"/>
    <property type="molecule type" value="Genomic_DNA"/>
</dbReference>
<dbReference type="GO" id="GO:0016491">
    <property type="term" value="F:oxidoreductase activity"/>
    <property type="evidence" value="ECO:0007669"/>
    <property type="project" value="UniProtKB-KW"/>
</dbReference>
<dbReference type="AlphaFoldDB" id="A0A1I5C2E0"/>
<dbReference type="InterPro" id="IPR000683">
    <property type="entry name" value="Gfo/Idh/MocA-like_OxRdtase_N"/>
</dbReference>
<dbReference type="PANTHER" id="PTHR43818">
    <property type="entry name" value="BCDNA.GH03377"/>
    <property type="match status" value="1"/>
</dbReference>
<proteinExistence type="predicted"/>
<reference evidence="7" key="1">
    <citation type="submission" date="2016-10" db="EMBL/GenBank/DDBJ databases">
        <authorList>
            <person name="Varghese N."/>
            <person name="Submissions S."/>
        </authorList>
    </citation>
    <scope>NUCLEOTIDE SEQUENCE [LARGE SCALE GENOMIC DNA]</scope>
    <source>
        <strain evidence="7">CGMCC 1.11101</strain>
    </source>
</reference>
<evidence type="ECO:0000259" key="4">
    <source>
        <dbReference type="Pfam" id="PF01408"/>
    </source>
</evidence>
<dbReference type="STRING" id="995034.SAMN05216219_2162"/>
<accession>A0A1I5C2E0</accession>
<dbReference type="GO" id="GO:0000166">
    <property type="term" value="F:nucleotide binding"/>
    <property type="evidence" value="ECO:0007669"/>
    <property type="project" value="InterPro"/>
</dbReference>
<keyword evidence="7" id="KW-1185">Reference proteome</keyword>
<dbReference type="Gene3D" id="3.30.360.10">
    <property type="entry name" value="Dihydrodipicolinate Reductase, domain 2"/>
    <property type="match status" value="1"/>
</dbReference>
<organism evidence="6 7">
    <name type="scientific">Mycetocola miduiensis</name>
    <dbReference type="NCBI Taxonomy" id="995034"/>
    <lineage>
        <taxon>Bacteria</taxon>
        <taxon>Bacillati</taxon>
        <taxon>Actinomycetota</taxon>
        <taxon>Actinomycetes</taxon>
        <taxon>Micrococcales</taxon>
        <taxon>Microbacteriaceae</taxon>
        <taxon>Mycetocola</taxon>
    </lineage>
</organism>
<feature type="domain" description="GFO/IDH/MocA-like oxidoreductase" evidence="5">
    <location>
        <begin position="147"/>
        <end position="289"/>
    </location>
</feature>
<feature type="compositionally biased region" description="Low complexity" evidence="3">
    <location>
        <begin position="390"/>
        <end position="408"/>
    </location>
</feature>
<name>A0A1I5C2E0_9MICO</name>
<dbReference type="SUPFAM" id="SSF55347">
    <property type="entry name" value="Glyceraldehyde-3-phosphate dehydrogenase-like, C-terminal domain"/>
    <property type="match status" value="1"/>
</dbReference>
<keyword evidence="2" id="KW-0520">NAD</keyword>
<dbReference type="InterPro" id="IPR050463">
    <property type="entry name" value="Gfo/Idh/MocA_oxidrdct_glycsds"/>
</dbReference>
<protein>
    <submittedName>
        <fullName evidence="6">Predicted dehydrogenase</fullName>
    </submittedName>
</protein>
<dbReference type="Pfam" id="PF22725">
    <property type="entry name" value="GFO_IDH_MocA_C3"/>
    <property type="match status" value="1"/>
</dbReference>
<dbReference type="PANTHER" id="PTHR43818:SF11">
    <property type="entry name" value="BCDNA.GH03377"/>
    <property type="match status" value="1"/>
</dbReference>
<keyword evidence="1" id="KW-0560">Oxidoreductase</keyword>
<dbReference type="InterPro" id="IPR055170">
    <property type="entry name" value="GFO_IDH_MocA-like_dom"/>
</dbReference>
<evidence type="ECO:0000256" key="3">
    <source>
        <dbReference type="SAM" id="MobiDB-lite"/>
    </source>
</evidence>
<evidence type="ECO:0000259" key="5">
    <source>
        <dbReference type="Pfam" id="PF22725"/>
    </source>
</evidence>
<dbReference type="InterPro" id="IPR036291">
    <property type="entry name" value="NAD(P)-bd_dom_sf"/>
</dbReference>
<evidence type="ECO:0000256" key="2">
    <source>
        <dbReference type="ARBA" id="ARBA00023027"/>
    </source>
</evidence>